<sequence length="55" mass="6458">MGFIREPKGVDFIIQSEPLTEKEKKEISQFILDYKLKKSKTEPKKVKNDCDKQLS</sequence>
<proteinExistence type="predicted"/>
<evidence type="ECO:0000313" key="1">
    <source>
        <dbReference type="EMBL" id="MFD2732533.1"/>
    </source>
</evidence>
<gene>
    <name evidence="1" type="ORF">ACFSSE_12565</name>
</gene>
<dbReference type="EMBL" id="JBHULV010000044">
    <property type="protein sequence ID" value="MFD2732533.1"/>
    <property type="molecule type" value="Genomic_DNA"/>
</dbReference>
<organism evidence="1 2">
    <name type="scientific">Pedobacter alpinus</name>
    <dbReference type="NCBI Taxonomy" id="1590643"/>
    <lineage>
        <taxon>Bacteria</taxon>
        <taxon>Pseudomonadati</taxon>
        <taxon>Bacteroidota</taxon>
        <taxon>Sphingobacteriia</taxon>
        <taxon>Sphingobacteriales</taxon>
        <taxon>Sphingobacteriaceae</taxon>
        <taxon>Pedobacter</taxon>
    </lineage>
</organism>
<accession>A0ABW5TUR3</accession>
<keyword evidence="2" id="KW-1185">Reference proteome</keyword>
<evidence type="ECO:0000313" key="2">
    <source>
        <dbReference type="Proteomes" id="UP001597546"/>
    </source>
</evidence>
<comment type="caution">
    <text evidence="1">The sequence shown here is derived from an EMBL/GenBank/DDBJ whole genome shotgun (WGS) entry which is preliminary data.</text>
</comment>
<protein>
    <submittedName>
        <fullName evidence="1">Uncharacterized protein</fullName>
    </submittedName>
</protein>
<reference evidence="2" key="1">
    <citation type="journal article" date="2019" name="Int. J. Syst. Evol. Microbiol.">
        <title>The Global Catalogue of Microorganisms (GCM) 10K type strain sequencing project: providing services to taxonomists for standard genome sequencing and annotation.</title>
        <authorList>
            <consortium name="The Broad Institute Genomics Platform"/>
            <consortium name="The Broad Institute Genome Sequencing Center for Infectious Disease"/>
            <person name="Wu L."/>
            <person name="Ma J."/>
        </authorList>
    </citation>
    <scope>NUCLEOTIDE SEQUENCE [LARGE SCALE GENOMIC DNA]</scope>
    <source>
        <strain evidence="2">KCTC 42456</strain>
    </source>
</reference>
<name>A0ABW5TUR3_9SPHI</name>
<dbReference type="Proteomes" id="UP001597546">
    <property type="component" value="Unassembled WGS sequence"/>
</dbReference>
<dbReference type="RefSeq" id="WP_379040162.1">
    <property type="nucleotide sequence ID" value="NZ_JBHSKW010000001.1"/>
</dbReference>